<dbReference type="CDD" id="cd06223">
    <property type="entry name" value="PRTases_typeI"/>
    <property type="match status" value="1"/>
</dbReference>
<comment type="subunit">
    <text evidence="5">Homodimer.</text>
</comment>
<dbReference type="GO" id="GO:0006166">
    <property type="term" value="P:purine ribonucleoside salvage"/>
    <property type="evidence" value="ECO:0007669"/>
    <property type="project" value="UniProtKB-KW"/>
</dbReference>
<name>A0A562J7B0_9FIRM</name>
<feature type="binding site" evidence="5">
    <location>
        <position position="156"/>
    </location>
    <ligand>
        <name>xanthine</name>
        <dbReference type="ChEBI" id="CHEBI:17712"/>
    </ligand>
</feature>
<evidence type="ECO:0000313" key="10">
    <source>
        <dbReference type="Proteomes" id="UP000315343"/>
    </source>
</evidence>
<reference evidence="9 10" key="1">
    <citation type="submission" date="2019-07" db="EMBL/GenBank/DDBJ databases">
        <title>Genomic Encyclopedia of Type Strains, Phase I: the one thousand microbial genomes (KMG-I) project.</title>
        <authorList>
            <person name="Kyrpides N."/>
        </authorList>
    </citation>
    <scope>NUCLEOTIDE SEQUENCE [LARGE SCALE GENOMIC DNA]</scope>
    <source>
        <strain evidence="9 10">DSM 13558</strain>
    </source>
</reference>
<feature type="domain" description="Phosphoribosyltransferase" evidence="8">
    <location>
        <begin position="39"/>
        <end position="156"/>
    </location>
</feature>
<keyword evidence="2 5" id="KW-0328">Glycosyltransferase</keyword>
<dbReference type="InterPro" id="IPR000836">
    <property type="entry name" value="PRTase_dom"/>
</dbReference>
<dbReference type="NCBIfam" id="TIGR01744">
    <property type="entry name" value="XPRTase"/>
    <property type="match status" value="1"/>
</dbReference>
<evidence type="ECO:0000256" key="5">
    <source>
        <dbReference type="HAMAP-Rule" id="MF_01184"/>
    </source>
</evidence>
<comment type="pathway">
    <text evidence="5">Purine metabolism; XMP biosynthesis via salvage pathway; XMP from xanthine: step 1/1.</text>
</comment>
<dbReference type="NCBIfam" id="NF006671">
    <property type="entry name" value="PRK09219.1"/>
    <property type="match status" value="1"/>
</dbReference>
<dbReference type="GO" id="GO:0005737">
    <property type="term" value="C:cytoplasm"/>
    <property type="evidence" value="ECO:0007669"/>
    <property type="project" value="UniProtKB-SubCell"/>
</dbReference>
<dbReference type="RefSeq" id="WP_145084407.1">
    <property type="nucleotide sequence ID" value="NZ_DAMBUX010000035.1"/>
</dbReference>
<accession>A0A562J7B0</accession>
<evidence type="ECO:0000256" key="7">
    <source>
        <dbReference type="SAM" id="Phobius"/>
    </source>
</evidence>
<dbReference type="OrthoDB" id="9790678at2"/>
<dbReference type="PANTHER" id="PTHR43864:SF1">
    <property type="entry name" value="XANTHINE PHOSPHORIBOSYLTRANSFERASE"/>
    <property type="match status" value="1"/>
</dbReference>
<dbReference type="GO" id="GO:0000310">
    <property type="term" value="F:xanthine phosphoribosyltransferase activity"/>
    <property type="evidence" value="ECO:0007669"/>
    <property type="project" value="UniProtKB-UniRule"/>
</dbReference>
<keyword evidence="7" id="KW-0472">Membrane</keyword>
<dbReference type="UniPathway" id="UPA00602">
    <property type="reaction ID" value="UER00658"/>
</dbReference>
<keyword evidence="7" id="KW-1133">Transmembrane helix</keyword>
<dbReference type="InterPro" id="IPR050118">
    <property type="entry name" value="Pur/Pyrimidine_PRTase"/>
</dbReference>
<dbReference type="SUPFAM" id="SSF53271">
    <property type="entry name" value="PRTase-like"/>
    <property type="match status" value="1"/>
</dbReference>
<proteinExistence type="inferred from homology"/>
<gene>
    <name evidence="5" type="primary">xpt</name>
    <name evidence="9" type="ORF">LY60_02617</name>
</gene>
<sequence>MDKLKQMIIEKGEIREGNILKVDSFLNHQLDADFLYEMGEELHRLFKDQGITKILTIEVSGIAIAIMAALVFKVPVVFAKKTESLNLDKDVYVGQVHSYTKNKDYKIMISKKYLNENDKLLIIDDFLAEGSAMRGLLDMAGQCNAEVKGIGIAIEKGFQKGGEILRSEGYNLKSLAIIDDMKDGKITFRDE</sequence>
<feature type="binding site" evidence="5">
    <location>
        <begin position="128"/>
        <end position="132"/>
    </location>
    <ligand>
        <name>5-phospho-alpha-D-ribose 1-diphosphate</name>
        <dbReference type="ChEBI" id="CHEBI:58017"/>
    </ligand>
</feature>
<dbReference type="EC" id="2.4.2.22" evidence="5 6"/>
<comment type="catalytic activity">
    <reaction evidence="5">
        <text>XMP + diphosphate = xanthine + 5-phospho-alpha-D-ribose 1-diphosphate</text>
        <dbReference type="Rhea" id="RHEA:10800"/>
        <dbReference type="ChEBI" id="CHEBI:17712"/>
        <dbReference type="ChEBI" id="CHEBI:33019"/>
        <dbReference type="ChEBI" id="CHEBI:57464"/>
        <dbReference type="ChEBI" id="CHEBI:58017"/>
        <dbReference type="EC" id="2.4.2.22"/>
    </reaction>
</comment>
<dbReference type="Gene3D" id="3.40.50.2020">
    <property type="match status" value="1"/>
</dbReference>
<evidence type="ECO:0000256" key="2">
    <source>
        <dbReference type="ARBA" id="ARBA00022676"/>
    </source>
</evidence>
<dbReference type="PANTHER" id="PTHR43864">
    <property type="entry name" value="HYPOXANTHINE/GUANINE PHOSPHORIBOSYLTRANSFERASE"/>
    <property type="match status" value="1"/>
</dbReference>
<evidence type="ECO:0000313" key="9">
    <source>
        <dbReference type="EMBL" id="TWH79088.1"/>
    </source>
</evidence>
<keyword evidence="7" id="KW-0812">Transmembrane</keyword>
<dbReference type="InterPro" id="IPR010079">
    <property type="entry name" value="Xanthine_PRibTrfase"/>
</dbReference>
<comment type="caution">
    <text evidence="9">The sequence shown here is derived from an EMBL/GenBank/DDBJ whole genome shotgun (WGS) entry which is preliminary data.</text>
</comment>
<dbReference type="Proteomes" id="UP000315343">
    <property type="component" value="Unassembled WGS sequence"/>
</dbReference>
<dbReference type="AlphaFoldDB" id="A0A562J7B0"/>
<comment type="function">
    <text evidence="5">Converts the preformed base xanthine, a product of nucleic acid breakdown, to xanthosine 5'-monophosphate (XMP), so it can be reused for RNA or DNA synthesis.</text>
</comment>
<feature type="transmembrane region" description="Helical" evidence="7">
    <location>
        <begin position="54"/>
        <end position="72"/>
    </location>
</feature>
<comment type="subcellular location">
    <subcellularLocation>
        <location evidence="5">Cytoplasm</location>
    </subcellularLocation>
</comment>
<organism evidence="9 10">
    <name type="scientific">Sedimentibacter saalensis</name>
    <dbReference type="NCBI Taxonomy" id="130788"/>
    <lineage>
        <taxon>Bacteria</taxon>
        <taxon>Bacillati</taxon>
        <taxon>Bacillota</taxon>
        <taxon>Tissierellia</taxon>
        <taxon>Sedimentibacter</taxon>
    </lineage>
</organism>
<keyword evidence="4 5" id="KW-0660">Purine salvage</keyword>
<protein>
    <recommendedName>
        <fullName evidence="5 6">Xanthine phosphoribosyltransferase</fullName>
        <shortName evidence="5">XPRTase</shortName>
        <ecNumber evidence="5 6">2.4.2.22</ecNumber>
    </recommendedName>
</protein>
<dbReference type="EMBL" id="VLKH01000007">
    <property type="protein sequence ID" value="TWH79088.1"/>
    <property type="molecule type" value="Genomic_DNA"/>
</dbReference>
<dbReference type="HAMAP" id="MF_01184">
    <property type="entry name" value="XPRTase"/>
    <property type="match status" value="1"/>
</dbReference>
<keyword evidence="3 5" id="KW-0808">Transferase</keyword>
<evidence type="ECO:0000256" key="3">
    <source>
        <dbReference type="ARBA" id="ARBA00022679"/>
    </source>
</evidence>
<comment type="similarity">
    <text evidence="5">Belongs to the purine/pyrimidine phosphoribosyltransferase family. Xpt subfamily.</text>
</comment>
<dbReference type="InterPro" id="IPR029057">
    <property type="entry name" value="PRTase-like"/>
</dbReference>
<feature type="binding site" evidence="5">
    <location>
        <position position="27"/>
    </location>
    <ligand>
        <name>xanthine</name>
        <dbReference type="ChEBI" id="CHEBI:17712"/>
    </ligand>
</feature>
<keyword evidence="10" id="KW-1185">Reference proteome</keyword>
<dbReference type="Pfam" id="PF00156">
    <property type="entry name" value="Pribosyltran"/>
    <property type="match status" value="1"/>
</dbReference>
<dbReference type="GO" id="GO:0046110">
    <property type="term" value="P:xanthine metabolic process"/>
    <property type="evidence" value="ECO:0007669"/>
    <property type="project" value="UniProtKB-UniRule"/>
</dbReference>
<evidence type="ECO:0000259" key="8">
    <source>
        <dbReference type="Pfam" id="PF00156"/>
    </source>
</evidence>
<dbReference type="GO" id="GO:0032265">
    <property type="term" value="P:XMP salvage"/>
    <property type="evidence" value="ECO:0007669"/>
    <property type="project" value="UniProtKB-UniRule"/>
</dbReference>
<feature type="binding site" evidence="5">
    <location>
        <position position="20"/>
    </location>
    <ligand>
        <name>xanthine</name>
        <dbReference type="ChEBI" id="CHEBI:17712"/>
    </ligand>
</feature>
<evidence type="ECO:0000256" key="1">
    <source>
        <dbReference type="ARBA" id="ARBA00022490"/>
    </source>
</evidence>
<evidence type="ECO:0000256" key="6">
    <source>
        <dbReference type="NCBIfam" id="TIGR01744"/>
    </source>
</evidence>
<keyword evidence="1 5" id="KW-0963">Cytoplasm</keyword>
<evidence type="ECO:0000256" key="4">
    <source>
        <dbReference type="ARBA" id="ARBA00022726"/>
    </source>
</evidence>